<comment type="caution">
    <text evidence="1">The sequence shown here is derived from an EMBL/GenBank/DDBJ whole genome shotgun (WGS) entry which is preliminary data.</text>
</comment>
<name>A0A4C1Y0J5_EUMVA</name>
<gene>
    <name evidence="1" type="ORF">EVAR_42445_1</name>
</gene>
<dbReference type="OrthoDB" id="10017160at2759"/>
<dbReference type="Proteomes" id="UP000299102">
    <property type="component" value="Unassembled WGS sequence"/>
</dbReference>
<proteinExistence type="predicted"/>
<dbReference type="AlphaFoldDB" id="A0A4C1Y0J5"/>
<keyword evidence="2" id="KW-1185">Reference proteome</keyword>
<sequence length="139" mass="16330">MLRLPTLSSVRTNPPANRNGLLELRARTATHNETRRRPVVATRRKLKYYRKLCVQWIPHNLAEIQNLHRIDWCCEMMRRFASDDSNARFTITIPKPKDCPLIGCLVSKSGLPKKNEVEDAEKRWWPLSSERQIIKQQLL</sequence>
<evidence type="ECO:0000313" key="1">
    <source>
        <dbReference type="EMBL" id="GBP68494.1"/>
    </source>
</evidence>
<evidence type="ECO:0000313" key="2">
    <source>
        <dbReference type="Proteomes" id="UP000299102"/>
    </source>
</evidence>
<reference evidence="1 2" key="1">
    <citation type="journal article" date="2019" name="Commun. Biol.">
        <title>The bagworm genome reveals a unique fibroin gene that provides high tensile strength.</title>
        <authorList>
            <person name="Kono N."/>
            <person name="Nakamura H."/>
            <person name="Ohtoshi R."/>
            <person name="Tomita M."/>
            <person name="Numata K."/>
            <person name="Arakawa K."/>
        </authorList>
    </citation>
    <scope>NUCLEOTIDE SEQUENCE [LARGE SCALE GENOMIC DNA]</scope>
</reference>
<organism evidence="1 2">
    <name type="scientific">Eumeta variegata</name>
    <name type="common">Bagworm moth</name>
    <name type="synonym">Eumeta japonica</name>
    <dbReference type="NCBI Taxonomy" id="151549"/>
    <lineage>
        <taxon>Eukaryota</taxon>
        <taxon>Metazoa</taxon>
        <taxon>Ecdysozoa</taxon>
        <taxon>Arthropoda</taxon>
        <taxon>Hexapoda</taxon>
        <taxon>Insecta</taxon>
        <taxon>Pterygota</taxon>
        <taxon>Neoptera</taxon>
        <taxon>Endopterygota</taxon>
        <taxon>Lepidoptera</taxon>
        <taxon>Glossata</taxon>
        <taxon>Ditrysia</taxon>
        <taxon>Tineoidea</taxon>
        <taxon>Psychidae</taxon>
        <taxon>Oiketicinae</taxon>
        <taxon>Eumeta</taxon>
    </lineage>
</organism>
<dbReference type="EMBL" id="BGZK01001013">
    <property type="protein sequence ID" value="GBP68494.1"/>
    <property type="molecule type" value="Genomic_DNA"/>
</dbReference>
<accession>A0A4C1Y0J5</accession>
<protein>
    <submittedName>
        <fullName evidence="1">Uncharacterized protein</fullName>
    </submittedName>
</protein>